<comment type="cofactor">
    <cofactor evidence="9">
        <name>Mg(2+)</name>
        <dbReference type="ChEBI" id="CHEBI:18420"/>
    </cofactor>
    <cofactor evidence="9">
        <name>Mn(2+)</name>
        <dbReference type="ChEBI" id="CHEBI:29035"/>
    </cofactor>
</comment>
<keyword evidence="14" id="KW-1185">Reference proteome</keyword>
<dbReference type="NCBIfam" id="NF009114">
    <property type="entry name" value="PRK12464.1"/>
    <property type="match status" value="1"/>
</dbReference>
<feature type="binding site" evidence="9">
    <location>
        <position position="154"/>
    </location>
    <ligand>
        <name>1-deoxy-D-xylulose 5-phosphate</name>
        <dbReference type="ChEBI" id="CHEBI:57792"/>
    </ligand>
</feature>
<evidence type="ECO:0000256" key="2">
    <source>
        <dbReference type="ARBA" id="ARBA00006825"/>
    </source>
</evidence>
<evidence type="ECO:0000256" key="4">
    <source>
        <dbReference type="ARBA" id="ARBA00022857"/>
    </source>
</evidence>
<protein>
    <recommendedName>
        <fullName evidence="9">1-deoxy-D-xylulose 5-phosphate reductoisomerase</fullName>
        <shortName evidence="9">DXP reductoisomerase</shortName>
        <ecNumber evidence="9">1.1.1.267</ecNumber>
    </recommendedName>
    <alternativeName>
        <fullName evidence="9">1-deoxyxylulose-5-phosphate reductoisomerase</fullName>
    </alternativeName>
    <alternativeName>
        <fullName evidence="9">2-C-methyl-D-erythritol 4-phosphate synthase</fullName>
    </alternativeName>
</protein>
<proteinExistence type="inferred from homology"/>
<dbReference type="InterPro" id="IPR026877">
    <property type="entry name" value="DXPR_C"/>
</dbReference>
<dbReference type="FunFam" id="3.40.50.720:FF:000045">
    <property type="entry name" value="1-deoxy-D-xylulose 5-phosphate reductoisomerase"/>
    <property type="match status" value="1"/>
</dbReference>
<keyword evidence="9" id="KW-0460">Magnesium</keyword>
<feature type="binding site" evidence="9">
    <location>
        <position position="229"/>
    </location>
    <ligand>
        <name>1-deoxy-D-xylulose 5-phosphate</name>
        <dbReference type="ChEBI" id="CHEBI:57792"/>
    </ligand>
</feature>
<feature type="binding site" evidence="9">
    <location>
        <position position="155"/>
    </location>
    <ligand>
        <name>1-deoxy-D-xylulose 5-phosphate</name>
        <dbReference type="ChEBI" id="CHEBI:57792"/>
    </ligand>
</feature>
<feature type="binding site" evidence="9">
    <location>
        <position position="184"/>
    </location>
    <ligand>
        <name>1-deoxy-D-xylulose 5-phosphate</name>
        <dbReference type="ChEBI" id="CHEBI:57792"/>
    </ligand>
</feature>
<sequence>MIAVRHLTILGSTGSIGVSTLDVVARHPDRFRVVALTANKGVKKILEQCRRFEPRYAVLLDEASAEWLRVEVRAAGLATEVLSGVESLEKVASLEDVDTVMAAIVGAAGIRPTFAAARAGKQVLLANKETMVMAGRIFMDVVKENHATLLPIDSEHNAIFQSLPHHFNGDLGAVGVRRILLTASGGPFRQLPLSSLEHVTPGQACAHPNWVMGQKISVDSATMMNKGLEVIEAHWLFEAPPEQIQVVIHPQSIIHSMVEYVDGSVLAQLGNPDMRTPIAHALGFPERIETGVAPLDMFKVARLDFEAPDFRRFPCLRLAYQALATGGSAPAILNAANEVAVESFLKCQMPFTAIPAMIEEVMQTVGRKDIATLNDVLAADSLAREAAREWLTCLA</sequence>
<feature type="binding site" evidence="9">
    <location>
        <position position="40"/>
    </location>
    <ligand>
        <name>NADPH</name>
        <dbReference type="ChEBI" id="CHEBI:57783"/>
    </ligand>
</feature>
<feature type="binding site" evidence="9">
    <location>
        <position position="14"/>
    </location>
    <ligand>
        <name>NADPH</name>
        <dbReference type="ChEBI" id="CHEBI:57783"/>
    </ligand>
</feature>
<feature type="domain" description="1-deoxy-D-xylulose 5-phosphate reductoisomerase N-terminal" evidence="10">
    <location>
        <begin position="7"/>
        <end position="135"/>
    </location>
</feature>
<keyword evidence="5 9" id="KW-0560">Oxidoreductase</keyword>
<feature type="binding site" evidence="9">
    <location>
        <position position="220"/>
    </location>
    <ligand>
        <name>1-deoxy-D-xylulose 5-phosphate</name>
        <dbReference type="ChEBI" id="CHEBI:57792"/>
    </ligand>
</feature>
<keyword evidence="7 9" id="KW-0414">Isoprene biosynthesis</keyword>
<organism evidence="13 14">
    <name type="scientific">Nitrosospira briensis</name>
    <dbReference type="NCBI Taxonomy" id="35799"/>
    <lineage>
        <taxon>Bacteria</taxon>
        <taxon>Pseudomonadati</taxon>
        <taxon>Pseudomonadota</taxon>
        <taxon>Betaproteobacteria</taxon>
        <taxon>Nitrosomonadales</taxon>
        <taxon>Nitrosomonadaceae</taxon>
        <taxon>Nitrosospira</taxon>
    </lineage>
</organism>
<dbReference type="AlphaFoldDB" id="A0A1I5A595"/>
<feature type="binding site" evidence="9">
    <location>
        <position position="129"/>
    </location>
    <ligand>
        <name>NADPH</name>
        <dbReference type="ChEBI" id="CHEBI:57783"/>
    </ligand>
</feature>
<name>A0A1I5A595_9PROT</name>
<feature type="binding site" evidence="9">
    <location>
        <position position="207"/>
    </location>
    <ligand>
        <name>1-deoxy-D-xylulose 5-phosphate</name>
        <dbReference type="ChEBI" id="CHEBI:57792"/>
    </ligand>
</feature>
<dbReference type="eggNOG" id="COG0743">
    <property type="taxonomic scope" value="Bacteria"/>
</dbReference>
<dbReference type="Gene3D" id="1.10.1740.10">
    <property type="match status" value="1"/>
</dbReference>
<feature type="binding site" evidence="9">
    <location>
        <position position="225"/>
    </location>
    <ligand>
        <name>1-deoxy-D-xylulose 5-phosphate</name>
        <dbReference type="ChEBI" id="CHEBI:57792"/>
    </ligand>
</feature>
<dbReference type="NCBIfam" id="NF003938">
    <property type="entry name" value="PRK05447.1-1"/>
    <property type="match status" value="1"/>
</dbReference>
<dbReference type="Pfam" id="PF13288">
    <property type="entry name" value="DXPR_C"/>
    <property type="match status" value="1"/>
</dbReference>
<dbReference type="Proteomes" id="UP000183107">
    <property type="component" value="Unassembled WGS sequence"/>
</dbReference>
<dbReference type="SUPFAM" id="SSF51735">
    <property type="entry name" value="NAD(P)-binding Rossmann-fold domains"/>
    <property type="match status" value="1"/>
</dbReference>
<dbReference type="UniPathway" id="UPA00056">
    <property type="reaction ID" value="UER00092"/>
</dbReference>
<evidence type="ECO:0000256" key="5">
    <source>
        <dbReference type="ARBA" id="ARBA00023002"/>
    </source>
</evidence>
<dbReference type="OrthoDB" id="9806546at2"/>
<keyword evidence="4 9" id="KW-0521">NADP</keyword>
<evidence type="ECO:0000259" key="11">
    <source>
        <dbReference type="Pfam" id="PF08436"/>
    </source>
</evidence>
<dbReference type="STRING" id="1266925.GCA_000619905_01017"/>
<keyword evidence="6 9" id="KW-0464">Manganese</keyword>
<dbReference type="InterPro" id="IPR013644">
    <property type="entry name" value="DXP_reductoisomerase_C"/>
</dbReference>
<dbReference type="PANTHER" id="PTHR30525">
    <property type="entry name" value="1-DEOXY-D-XYLULOSE 5-PHOSPHATE REDUCTOISOMERASE"/>
    <property type="match status" value="1"/>
</dbReference>
<evidence type="ECO:0000256" key="9">
    <source>
        <dbReference type="HAMAP-Rule" id="MF_00183"/>
    </source>
</evidence>
<feature type="binding site" evidence="9">
    <location>
        <position position="15"/>
    </location>
    <ligand>
        <name>NADPH</name>
        <dbReference type="ChEBI" id="CHEBI:57783"/>
    </ligand>
</feature>
<dbReference type="Pfam" id="PF02670">
    <property type="entry name" value="DXP_reductoisom"/>
    <property type="match status" value="1"/>
</dbReference>
<evidence type="ECO:0000256" key="3">
    <source>
        <dbReference type="ARBA" id="ARBA00022723"/>
    </source>
</evidence>
<dbReference type="EC" id="1.1.1.267" evidence="9"/>
<gene>
    <name evidence="9" type="primary">dxr</name>
    <name evidence="13" type="ORF">SAMN05216386_1214</name>
</gene>
<dbReference type="HAMAP" id="MF_00183">
    <property type="entry name" value="DXP_reductoisom"/>
    <property type="match status" value="1"/>
</dbReference>
<feature type="binding site" evidence="9">
    <location>
        <position position="127"/>
    </location>
    <ligand>
        <name>NADPH</name>
        <dbReference type="ChEBI" id="CHEBI:57783"/>
    </ligand>
</feature>
<feature type="domain" description="1-deoxy-D-xylulose 5-phosphate reductoisomerase C-terminal" evidence="11">
    <location>
        <begin position="149"/>
        <end position="237"/>
    </location>
</feature>
<dbReference type="SUPFAM" id="SSF55347">
    <property type="entry name" value="Glyceraldehyde-3-phosphate dehydrogenase-like, C-terminal domain"/>
    <property type="match status" value="1"/>
</dbReference>
<feature type="binding site" evidence="9">
    <location>
        <position position="213"/>
    </location>
    <ligand>
        <name>NADPH</name>
        <dbReference type="ChEBI" id="CHEBI:57783"/>
    </ligand>
</feature>
<evidence type="ECO:0000256" key="8">
    <source>
        <dbReference type="ARBA" id="ARBA00048543"/>
    </source>
</evidence>
<evidence type="ECO:0000259" key="12">
    <source>
        <dbReference type="Pfam" id="PF13288"/>
    </source>
</evidence>
<feature type="binding site" evidence="9">
    <location>
        <position position="226"/>
    </location>
    <ligand>
        <name>1-deoxy-D-xylulose 5-phosphate</name>
        <dbReference type="ChEBI" id="CHEBI:57792"/>
    </ligand>
</feature>
<dbReference type="Gene3D" id="3.40.50.720">
    <property type="entry name" value="NAD(P)-binding Rossmann-like Domain"/>
    <property type="match status" value="1"/>
</dbReference>
<dbReference type="RefSeq" id="WP_074795772.1">
    <property type="nucleotide sequence ID" value="NZ_FOVJ01000002.1"/>
</dbReference>
<evidence type="ECO:0000313" key="13">
    <source>
        <dbReference type="EMBL" id="SFN57586.1"/>
    </source>
</evidence>
<feature type="binding site" evidence="9">
    <location>
        <position position="153"/>
    </location>
    <ligand>
        <name>Mn(2+)</name>
        <dbReference type="ChEBI" id="CHEBI:29035"/>
    </ligand>
</feature>
<comment type="pathway">
    <text evidence="1 9">Isoprenoid biosynthesis; isopentenyl diphosphate biosynthesis via DXP pathway; isopentenyl diphosphate from 1-deoxy-D-xylulose 5-phosphate: step 1/6.</text>
</comment>
<dbReference type="GO" id="GO:0016853">
    <property type="term" value="F:isomerase activity"/>
    <property type="evidence" value="ECO:0007669"/>
    <property type="project" value="UniProtKB-KW"/>
</dbReference>
<reference evidence="14" key="1">
    <citation type="submission" date="2016-10" db="EMBL/GenBank/DDBJ databases">
        <authorList>
            <person name="Varghese N."/>
        </authorList>
    </citation>
    <scope>NUCLEOTIDE SEQUENCE [LARGE SCALE GENOMIC DNA]</scope>
    <source>
        <strain evidence="14">Nsp8</strain>
    </source>
</reference>
<evidence type="ECO:0000256" key="7">
    <source>
        <dbReference type="ARBA" id="ARBA00023229"/>
    </source>
</evidence>
<comment type="similarity">
    <text evidence="2 9">Belongs to the DXR family.</text>
</comment>
<dbReference type="PANTHER" id="PTHR30525:SF0">
    <property type="entry name" value="1-DEOXY-D-XYLULOSE 5-PHOSPHATE REDUCTOISOMERASE, CHLOROPLASTIC"/>
    <property type="match status" value="1"/>
</dbReference>
<feature type="binding site" evidence="9">
    <location>
        <position position="229"/>
    </location>
    <ligand>
        <name>Mn(2+)</name>
        <dbReference type="ChEBI" id="CHEBI:29035"/>
    </ligand>
</feature>
<dbReference type="SUPFAM" id="SSF69055">
    <property type="entry name" value="1-deoxy-D-xylulose-5-phosphate reductoisomerase, C-terminal domain"/>
    <property type="match status" value="1"/>
</dbReference>
<feature type="binding site" evidence="9">
    <location>
        <position position="13"/>
    </location>
    <ligand>
        <name>NADPH</name>
        <dbReference type="ChEBI" id="CHEBI:57783"/>
    </ligand>
</feature>
<dbReference type="EMBL" id="FOVJ01000002">
    <property type="protein sequence ID" value="SFN57586.1"/>
    <property type="molecule type" value="Genomic_DNA"/>
</dbReference>
<feature type="binding site" evidence="9">
    <location>
        <position position="155"/>
    </location>
    <ligand>
        <name>Mn(2+)</name>
        <dbReference type="ChEBI" id="CHEBI:29035"/>
    </ligand>
</feature>
<evidence type="ECO:0000313" key="14">
    <source>
        <dbReference type="Proteomes" id="UP000183107"/>
    </source>
</evidence>
<dbReference type="PIRSF" id="PIRSF006205">
    <property type="entry name" value="Dxp_reductismrs"/>
    <property type="match status" value="1"/>
</dbReference>
<dbReference type="InterPro" id="IPR036291">
    <property type="entry name" value="NAD(P)-bd_dom_sf"/>
</dbReference>
<feature type="binding site" evidence="9">
    <location>
        <position position="128"/>
    </location>
    <ligand>
        <name>1-deoxy-D-xylulose 5-phosphate</name>
        <dbReference type="ChEBI" id="CHEBI:57792"/>
    </ligand>
</feature>
<feature type="domain" description="DXP reductoisomerase C-terminal" evidence="12">
    <location>
        <begin position="269"/>
        <end position="385"/>
    </location>
</feature>
<comment type="catalytic activity">
    <reaction evidence="8">
        <text>2-C-methyl-D-erythritol 4-phosphate + NADP(+) = 1-deoxy-D-xylulose 5-phosphate + NADPH + H(+)</text>
        <dbReference type="Rhea" id="RHEA:13717"/>
        <dbReference type="ChEBI" id="CHEBI:15378"/>
        <dbReference type="ChEBI" id="CHEBI:57783"/>
        <dbReference type="ChEBI" id="CHEBI:57792"/>
        <dbReference type="ChEBI" id="CHEBI:58262"/>
        <dbReference type="ChEBI" id="CHEBI:58349"/>
        <dbReference type="EC" id="1.1.1.267"/>
    </reaction>
    <physiologicalReaction direction="right-to-left" evidence="8">
        <dbReference type="Rhea" id="RHEA:13719"/>
    </physiologicalReaction>
</comment>
<comment type="caution">
    <text evidence="9">Lacks conserved residue(s) required for the propagation of feature annotation.</text>
</comment>
<dbReference type="GO" id="GO:0030145">
    <property type="term" value="F:manganese ion binding"/>
    <property type="evidence" value="ECO:0007669"/>
    <property type="project" value="TreeGrafter"/>
</dbReference>
<dbReference type="InterPro" id="IPR003821">
    <property type="entry name" value="DXP_reductoisomerase"/>
</dbReference>
<evidence type="ECO:0000256" key="6">
    <source>
        <dbReference type="ARBA" id="ARBA00023211"/>
    </source>
</evidence>
<dbReference type="GO" id="GO:0070402">
    <property type="term" value="F:NADPH binding"/>
    <property type="evidence" value="ECO:0007669"/>
    <property type="project" value="InterPro"/>
</dbReference>
<dbReference type="GO" id="GO:0051484">
    <property type="term" value="P:isopentenyl diphosphate biosynthetic process, methylerythritol 4-phosphate pathway involved in terpenoid biosynthetic process"/>
    <property type="evidence" value="ECO:0007669"/>
    <property type="project" value="UniProtKB-ARBA"/>
</dbReference>
<dbReference type="NCBIfam" id="TIGR00243">
    <property type="entry name" value="Dxr"/>
    <property type="match status" value="1"/>
</dbReference>
<dbReference type="InterPro" id="IPR036169">
    <property type="entry name" value="DXPR_C_sf"/>
</dbReference>
<keyword evidence="13" id="KW-0413">Isomerase</keyword>
<comment type="function">
    <text evidence="9">Catalyzes the NADPH-dependent rearrangement and reduction of 1-deoxy-D-xylulose-5-phosphate (DXP) to 2-C-methyl-D-erythritol 4-phosphate (MEP).</text>
</comment>
<evidence type="ECO:0000256" key="1">
    <source>
        <dbReference type="ARBA" id="ARBA00005094"/>
    </source>
</evidence>
<evidence type="ECO:0000259" key="10">
    <source>
        <dbReference type="Pfam" id="PF02670"/>
    </source>
</evidence>
<dbReference type="Pfam" id="PF08436">
    <property type="entry name" value="DXP_redisom_C"/>
    <property type="match status" value="1"/>
</dbReference>
<dbReference type="InterPro" id="IPR013512">
    <property type="entry name" value="DXP_reductoisomerase_N"/>
</dbReference>
<feature type="binding site" evidence="9">
    <location>
        <position position="16"/>
    </location>
    <ligand>
        <name>NADPH</name>
        <dbReference type="ChEBI" id="CHEBI:57783"/>
    </ligand>
</feature>
<keyword evidence="3 9" id="KW-0479">Metal-binding</keyword>
<dbReference type="GO" id="GO:0030604">
    <property type="term" value="F:1-deoxy-D-xylulose-5-phosphate reductoisomerase activity"/>
    <property type="evidence" value="ECO:0007669"/>
    <property type="project" value="UniProtKB-UniRule"/>
</dbReference>
<accession>A0A1I5A595</accession>